<evidence type="ECO:0000313" key="2">
    <source>
        <dbReference type="Proteomes" id="UP000799444"/>
    </source>
</evidence>
<proteinExistence type="predicted"/>
<dbReference type="AlphaFoldDB" id="A0A9P4R1C3"/>
<comment type="caution">
    <text evidence="1">The sequence shown here is derived from an EMBL/GenBank/DDBJ whole genome shotgun (WGS) entry which is preliminary data.</text>
</comment>
<name>A0A9P4R1C3_9PLEO</name>
<accession>A0A9P4R1C3</accession>
<protein>
    <submittedName>
        <fullName evidence="1">Uncharacterized protein</fullName>
    </submittedName>
</protein>
<evidence type="ECO:0000313" key="1">
    <source>
        <dbReference type="EMBL" id="KAF2734691.1"/>
    </source>
</evidence>
<gene>
    <name evidence="1" type="ORF">EJ04DRAFT_512381</name>
</gene>
<dbReference type="OrthoDB" id="3939315at2759"/>
<dbReference type="EMBL" id="ML996145">
    <property type="protein sequence ID" value="KAF2734691.1"/>
    <property type="molecule type" value="Genomic_DNA"/>
</dbReference>
<sequence>MAPPSPQLDIASSPSPPEVKLALPTHDNASESVATASLLSAEAAPNYEPLDASVRSFRLDAPFIYTDSIPRYQLFQKFTEKSHKPRKLCVRRLMTSEMRRHVLPVAPAERLEYNEDGTMYSMQVIQMFGDRINFGGREMRGHRESTLNGYVALETGKTVLGTKFAKFWHCTRNRERDSLRPENEARLRMYGYKPESEWDQKLLFMVKRSRWEDEGGKEVARDDGLDFTIGEGVIKDDEGWKRDLLVSCWVWKMWIVEGLRWEGDIEGM</sequence>
<dbReference type="Proteomes" id="UP000799444">
    <property type="component" value="Unassembled WGS sequence"/>
</dbReference>
<keyword evidence="2" id="KW-1185">Reference proteome</keyword>
<reference evidence="1" key="1">
    <citation type="journal article" date="2020" name="Stud. Mycol.">
        <title>101 Dothideomycetes genomes: a test case for predicting lifestyles and emergence of pathogens.</title>
        <authorList>
            <person name="Haridas S."/>
            <person name="Albert R."/>
            <person name="Binder M."/>
            <person name="Bloem J."/>
            <person name="Labutti K."/>
            <person name="Salamov A."/>
            <person name="Andreopoulos B."/>
            <person name="Baker S."/>
            <person name="Barry K."/>
            <person name="Bills G."/>
            <person name="Bluhm B."/>
            <person name="Cannon C."/>
            <person name="Castanera R."/>
            <person name="Culley D."/>
            <person name="Daum C."/>
            <person name="Ezra D."/>
            <person name="Gonzalez J."/>
            <person name="Henrissat B."/>
            <person name="Kuo A."/>
            <person name="Liang C."/>
            <person name="Lipzen A."/>
            <person name="Lutzoni F."/>
            <person name="Magnuson J."/>
            <person name="Mondo S."/>
            <person name="Nolan M."/>
            <person name="Ohm R."/>
            <person name="Pangilinan J."/>
            <person name="Park H.-J."/>
            <person name="Ramirez L."/>
            <person name="Alfaro M."/>
            <person name="Sun H."/>
            <person name="Tritt A."/>
            <person name="Yoshinaga Y."/>
            <person name="Zwiers L.-H."/>
            <person name="Turgeon B."/>
            <person name="Goodwin S."/>
            <person name="Spatafora J."/>
            <person name="Crous P."/>
            <person name="Grigoriev I."/>
        </authorList>
    </citation>
    <scope>NUCLEOTIDE SEQUENCE</scope>
    <source>
        <strain evidence="1">CBS 125425</strain>
    </source>
</reference>
<organism evidence="1 2">
    <name type="scientific">Polyplosphaeria fusca</name>
    <dbReference type="NCBI Taxonomy" id="682080"/>
    <lineage>
        <taxon>Eukaryota</taxon>
        <taxon>Fungi</taxon>
        <taxon>Dikarya</taxon>
        <taxon>Ascomycota</taxon>
        <taxon>Pezizomycotina</taxon>
        <taxon>Dothideomycetes</taxon>
        <taxon>Pleosporomycetidae</taxon>
        <taxon>Pleosporales</taxon>
        <taxon>Tetraplosphaeriaceae</taxon>
        <taxon>Polyplosphaeria</taxon>
    </lineage>
</organism>